<dbReference type="GO" id="GO:0051301">
    <property type="term" value="P:cell division"/>
    <property type="evidence" value="ECO:0007669"/>
    <property type="project" value="UniProtKB-KW"/>
</dbReference>
<dbReference type="InterPro" id="IPR018851">
    <property type="entry name" value="Borealin_N"/>
</dbReference>
<evidence type="ECO:0000256" key="8">
    <source>
        <dbReference type="ARBA" id="ARBA00023306"/>
    </source>
</evidence>
<evidence type="ECO:0000259" key="11">
    <source>
        <dbReference type="Pfam" id="PF10444"/>
    </source>
</evidence>
<evidence type="ECO:0000256" key="4">
    <source>
        <dbReference type="ARBA" id="ARBA00022454"/>
    </source>
</evidence>
<feature type="compositionally biased region" description="Basic residues" evidence="10">
    <location>
        <begin position="1"/>
        <end position="10"/>
    </location>
</feature>
<dbReference type="OrthoDB" id="6360905at2759"/>
<evidence type="ECO:0000256" key="10">
    <source>
        <dbReference type="SAM" id="MobiDB-lite"/>
    </source>
</evidence>
<dbReference type="GO" id="GO:0032133">
    <property type="term" value="C:chromosome passenger complex"/>
    <property type="evidence" value="ECO:0007669"/>
    <property type="project" value="TreeGrafter"/>
</dbReference>
<keyword evidence="9" id="KW-0137">Centromere</keyword>
<dbReference type="GO" id="GO:0005634">
    <property type="term" value="C:nucleus"/>
    <property type="evidence" value="ECO:0007669"/>
    <property type="project" value="UniProtKB-SubCell"/>
</dbReference>
<feature type="region of interest" description="Disordered" evidence="10">
    <location>
        <begin position="1"/>
        <end position="20"/>
    </location>
</feature>
<feature type="region of interest" description="Disordered" evidence="10">
    <location>
        <begin position="117"/>
        <end position="149"/>
    </location>
</feature>
<keyword evidence="6" id="KW-0498">Mitosis</keyword>
<dbReference type="GO" id="GO:0000775">
    <property type="term" value="C:chromosome, centromeric region"/>
    <property type="evidence" value="ECO:0007669"/>
    <property type="project" value="UniProtKB-SubCell"/>
</dbReference>
<keyword evidence="8" id="KW-0131">Cell cycle</keyword>
<feature type="domain" description="Borealin N-terminal" evidence="11">
    <location>
        <begin position="21"/>
        <end position="74"/>
    </location>
</feature>
<sequence length="283" mass="31922">MPRTKRARRHKQEEQPMEESDLLIRDFERQAHMRILKMEAEAKMAIKSLETFIDVTLSRLPAEIRKMTLGEILSYESDNEVSSSVDDYSLPSVSTTAKGKKTVKRITTASDDGYVTEGVATTHTSRAMKPRETASTRRTRSSSRNSKMKLSEINKETVKKVTKKERVKRSINVDNFKTPAVLKVDNNQFSLVTPKVKPNTPLNVLRRPRRGEMVLSMQGSPLLVSAIVQDETANINVPLRNGNVISLLPNDGLRMSHIPPLDAETMKQLETLKCHIEKVISAK</sequence>
<name>A0A0L7R6S2_9HYME</name>
<dbReference type="Pfam" id="PF10444">
    <property type="entry name" value="Nbl1_Borealin_N"/>
    <property type="match status" value="1"/>
</dbReference>
<keyword evidence="5" id="KW-0132">Cell division</keyword>
<comment type="similarity">
    <text evidence="3">Belongs to the borealin family.</text>
</comment>
<keyword evidence="14" id="KW-1185">Reference proteome</keyword>
<dbReference type="STRING" id="597456.A0A0L7R6S2"/>
<evidence type="ECO:0000313" key="14">
    <source>
        <dbReference type="Proteomes" id="UP000053825"/>
    </source>
</evidence>
<dbReference type="InterPro" id="IPR018867">
    <property type="entry name" value="Cell_div_borealin"/>
</dbReference>
<accession>A0A0L7R6S2</accession>
<evidence type="ECO:0000256" key="3">
    <source>
        <dbReference type="ARBA" id="ARBA00009914"/>
    </source>
</evidence>
<keyword evidence="4" id="KW-0158">Chromosome</keyword>
<evidence type="ECO:0000256" key="6">
    <source>
        <dbReference type="ARBA" id="ARBA00022776"/>
    </source>
</evidence>
<feature type="domain" description="Borealin C-terminal" evidence="12">
    <location>
        <begin position="175"/>
        <end position="281"/>
    </location>
</feature>
<dbReference type="Gene3D" id="6.10.250.1900">
    <property type="match status" value="1"/>
</dbReference>
<evidence type="ECO:0000256" key="5">
    <source>
        <dbReference type="ARBA" id="ARBA00022618"/>
    </source>
</evidence>
<dbReference type="AlphaFoldDB" id="A0A0L7R6S2"/>
<dbReference type="InterPro" id="IPR046466">
    <property type="entry name" value="Borealin_C"/>
</dbReference>
<proteinExistence type="inferred from homology"/>
<keyword evidence="7" id="KW-0539">Nucleus</keyword>
<organism evidence="13 14">
    <name type="scientific">Habropoda laboriosa</name>
    <dbReference type="NCBI Taxonomy" id="597456"/>
    <lineage>
        <taxon>Eukaryota</taxon>
        <taxon>Metazoa</taxon>
        <taxon>Ecdysozoa</taxon>
        <taxon>Arthropoda</taxon>
        <taxon>Hexapoda</taxon>
        <taxon>Insecta</taxon>
        <taxon>Pterygota</taxon>
        <taxon>Neoptera</taxon>
        <taxon>Endopterygota</taxon>
        <taxon>Hymenoptera</taxon>
        <taxon>Apocrita</taxon>
        <taxon>Aculeata</taxon>
        <taxon>Apoidea</taxon>
        <taxon>Anthophila</taxon>
        <taxon>Apidae</taxon>
        <taxon>Habropoda</taxon>
    </lineage>
</organism>
<evidence type="ECO:0000259" key="12">
    <source>
        <dbReference type="Pfam" id="PF10512"/>
    </source>
</evidence>
<evidence type="ECO:0000256" key="2">
    <source>
        <dbReference type="ARBA" id="ARBA00004584"/>
    </source>
</evidence>
<dbReference type="EMBL" id="KQ414646">
    <property type="protein sequence ID" value="KOC66451.1"/>
    <property type="molecule type" value="Genomic_DNA"/>
</dbReference>
<dbReference type="GO" id="GO:0051233">
    <property type="term" value="C:spindle midzone"/>
    <property type="evidence" value="ECO:0007669"/>
    <property type="project" value="TreeGrafter"/>
</dbReference>
<dbReference type="Proteomes" id="UP000053825">
    <property type="component" value="Unassembled WGS sequence"/>
</dbReference>
<evidence type="ECO:0000256" key="7">
    <source>
        <dbReference type="ARBA" id="ARBA00023242"/>
    </source>
</evidence>
<evidence type="ECO:0000256" key="9">
    <source>
        <dbReference type="ARBA" id="ARBA00023328"/>
    </source>
</evidence>
<dbReference type="PANTHER" id="PTHR16040">
    <property type="entry name" value="AUSTRALIN, ISOFORM A-RELATED"/>
    <property type="match status" value="1"/>
</dbReference>
<evidence type="ECO:0000313" key="13">
    <source>
        <dbReference type="EMBL" id="KOC66451.1"/>
    </source>
</evidence>
<gene>
    <name evidence="13" type="ORF">WH47_08844</name>
</gene>
<reference evidence="13 14" key="1">
    <citation type="submission" date="2015-07" db="EMBL/GenBank/DDBJ databases">
        <title>The genome of Habropoda laboriosa.</title>
        <authorList>
            <person name="Pan H."/>
            <person name="Kapheim K."/>
        </authorList>
    </citation>
    <scope>NUCLEOTIDE SEQUENCE [LARGE SCALE GENOMIC DNA]</scope>
    <source>
        <strain evidence="13">0110345459</strain>
    </source>
</reference>
<evidence type="ECO:0000256" key="1">
    <source>
        <dbReference type="ARBA" id="ARBA00004123"/>
    </source>
</evidence>
<comment type="subcellular location">
    <subcellularLocation>
        <location evidence="2">Chromosome</location>
        <location evidence="2">Centromere</location>
    </subcellularLocation>
    <subcellularLocation>
        <location evidence="1">Nucleus</location>
    </subcellularLocation>
</comment>
<dbReference type="PANTHER" id="PTHR16040:SF7">
    <property type="entry name" value="AUSTRALIN, ISOFORM A-RELATED"/>
    <property type="match status" value="1"/>
</dbReference>
<protein>
    <submittedName>
        <fullName evidence="13">Borealin</fullName>
    </submittedName>
</protein>
<dbReference type="GO" id="GO:0000070">
    <property type="term" value="P:mitotic sister chromatid segregation"/>
    <property type="evidence" value="ECO:0007669"/>
    <property type="project" value="TreeGrafter"/>
</dbReference>
<dbReference type="Pfam" id="PF10512">
    <property type="entry name" value="Borealin"/>
    <property type="match status" value="1"/>
</dbReference>